<dbReference type="PRINTS" id="PR00081">
    <property type="entry name" value="GDHRDH"/>
</dbReference>
<dbReference type="NCBIfam" id="NF005559">
    <property type="entry name" value="PRK07231.1"/>
    <property type="match status" value="1"/>
</dbReference>
<evidence type="ECO:0000313" key="3">
    <source>
        <dbReference type="Proteomes" id="UP000706039"/>
    </source>
</evidence>
<dbReference type="EMBL" id="JAINVV010000017">
    <property type="protein sequence ID" value="MBY8826392.1"/>
    <property type="molecule type" value="Genomic_DNA"/>
</dbReference>
<dbReference type="EC" id="1.1.1.47" evidence="2"/>
<comment type="similarity">
    <text evidence="1">Belongs to the short-chain dehydrogenases/reductases (SDR) family.</text>
</comment>
<dbReference type="InterPro" id="IPR036291">
    <property type="entry name" value="NAD(P)-bd_dom_sf"/>
</dbReference>
<keyword evidence="3" id="KW-1185">Reference proteome</keyword>
<dbReference type="Pfam" id="PF13561">
    <property type="entry name" value="adh_short_C2"/>
    <property type="match status" value="1"/>
</dbReference>
<organism evidence="2 3">
    <name type="scientific">Sphingomonas colocasiae</name>
    <dbReference type="NCBI Taxonomy" id="1848973"/>
    <lineage>
        <taxon>Bacteria</taxon>
        <taxon>Pseudomonadati</taxon>
        <taxon>Pseudomonadota</taxon>
        <taxon>Alphaproteobacteria</taxon>
        <taxon>Sphingomonadales</taxon>
        <taxon>Sphingomonadaceae</taxon>
        <taxon>Sphingomonas</taxon>
    </lineage>
</organism>
<name>A0ABS7PYF4_9SPHN</name>
<dbReference type="InterPro" id="IPR050259">
    <property type="entry name" value="SDR"/>
</dbReference>
<evidence type="ECO:0000313" key="2">
    <source>
        <dbReference type="EMBL" id="MBY8826392.1"/>
    </source>
</evidence>
<dbReference type="RefSeq" id="WP_222994001.1">
    <property type="nucleotide sequence ID" value="NZ_JAINVV010000017.1"/>
</dbReference>
<dbReference type="GO" id="GO:0047936">
    <property type="term" value="F:glucose 1-dehydrogenase [NAD(P)+] activity"/>
    <property type="evidence" value="ECO:0007669"/>
    <property type="project" value="UniProtKB-EC"/>
</dbReference>
<protein>
    <submittedName>
        <fullName evidence="2">Glucose 1-dehydrogenase</fullName>
        <ecNumber evidence="2">1.1.1.47</ecNumber>
    </submittedName>
</protein>
<dbReference type="InterPro" id="IPR020904">
    <property type="entry name" value="Sc_DH/Rdtase_CS"/>
</dbReference>
<evidence type="ECO:0000256" key="1">
    <source>
        <dbReference type="ARBA" id="ARBA00006484"/>
    </source>
</evidence>
<sequence>MSVDSNQPLHGRVAIVTGGGNGIGGAIASALAARGAKVVVNDIDAGRARRKADDIGDDALAAPGDASSSADVSAVVAQALARFDRIDILVNNAGMDQALSILDLEEEDWDRLIAVNLKSAFLFSKAVLPGMIARGHGRIICTSSVVAHRGAMNGGIHYGTTKGGMLGFARTLARQMARTGITVNAIAPGVVDTDLIRTHMPADVRARVIEDIPLGRLADPAEIGHAVAFLASDEAAYITGATLDVNGGFWIG</sequence>
<dbReference type="PANTHER" id="PTHR42879:SF2">
    <property type="entry name" value="3-OXOACYL-[ACYL-CARRIER-PROTEIN] REDUCTASE FABG"/>
    <property type="match status" value="1"/>
</dbReference>
<keyword evidence="2" id="KW-0560">Oxidoreductase</keyword>
<dbReference type="SUPFAM" id="SSF51735">
    <property type="entry name" value="NAD(P)-binding Rossmann-fold domains"/>
    <property type="match status" value="1"/>
</dbReference>
<reference evidence="2 3" key="1">
    <citation type="submission" date="2021-08" db="EMBL/GenBank/DDBJ databases">
        <authorList>
            <person name="Tuo L."/>
        </authorList>
    </citation>
    <scope>NUCLEOTIDE SEQUENCE [LARGE SCALE GENOMIC DNA]</scope>
    <source>
        <strain evidence="2 3">JCM 31229</strain>
    </source>
</reference>
<gene>
    <name evidence="2" type="ORF">K7G82_29075</name>
</gene>
<dbReference type="PRINTS" id="PR00080">
    <property type="entry name" value="SDRFAMILY"/>
</dbReference>
<dbReference type="PANTHER" id="PTHR42879">
    <property type="entry name" value="3-OXOACYL-(ACYL-CARRIER-PROTEIN) REDUCTASE"/>
    <property type="match status" value="1"/>
</dbReference>
<dbReference type="Proteomes" id="UP000706039">
    <property type="component" value="Unassembled WGS sequence"/>
</dbReference>
<comment type="caution">
    <text evidence="2">The sequence shown here is derived from an EMBL/GenBank/DDBJ whole genome shotgun (WGS) entry which is preliminary data.</text>
</comment>
<dbReference type="PROSITE" id="PS00061">
    <property type="entry name" value="ADH_SHORT"/>
    <property type="match status" value="1"/>
</dbReference>
<accession>A0ABS7PYF4</accession>
<dbReference type="InterPro" id="IPR002347">
    <property type="entry name" value="SDR_fam"/>
</dbReference>
<dbReference type="Gene3D" id="3.40.50.720">
    <property type="entry name" value="NAD(P)-binding Rossmann-like Domain"/>
    <property type="match status" value="1"/>
</dbReference>
<proteinExistence type="inferred from homology"/>